<feature type="region of interest" description="Disordered" evidence="1">
    <location>
        <begin position="26"/>
        <end position="54"/>
    </location>
</feature>
<accession>A0A388LC21</accession>
<dbReference type="EMBL" id="BFEA01000330">
    <property type="protein sequence ID" value="GBG79875.1"/>
    <property type="molecule type" value="Genomic_DNA"/>
</dbReference>
<feature type="region of interest" description="Disordered" evidence="1">
    <location>
        <begin position="143"/>
        <end position="163"/>
    </location>
</feature>
<evidence type="ECO:0000313" key="4">
    <source>
        <dbReference type="Proteomes" id="UP000265515"/>
    </source>
</evidence>
<keyword evidence="4" id="KW-1185">Reference proteome</keyword>
<organism evidence="3 4">
    <name type="scientific">Chara braunii</name>
    <name type="common">Braun's stonewort</name>
    <dbReference type="NCBI Taxonomy" id="69332"/>
    <lineage>
        <taxon>Eukaryota</taxon>
        <taxon>Viridiplantae</taxon>
        <taxon>Streptophyta</taxon>
        <taxon>Charophyceae</taxon>
        <taxon>Charales</taxon>
        <taxon>Characeae</taxon>
        <taxon>Chara</taxon>
    </lineage>
</organism>
<gene>
    <name evidence="3" type="ORF">CBR_g30141</name>
</gene>
<proteinExistence type="predicted"/>
<name>A0A388LC21_CHABU</name>
<evidence type="ECO:0000256" key="2">
    <source>
        <dbReference type="SAM" id="SignalP"/>
    </source>
</evidence>
<protein>
    <submittedName>
        <fullName evidence="3">Uncharacterized protein</fullName>
    </submittedName>
</protein>
<evidence type="ECO:0000313" key="3">
    <source>
        <dbReference type="EMBL" id="GBG79875.1"/>
    </source>
</evidence>
<dbReference type="AlphaFoldDB" id="A0A388LC21"/>
<feature type="compositionally biased region" description="Pro residues" evidence="1">
    <location>
        <begin position="32"/>
        <end position="41"/>
    </location>
</feature>
<feature type="compositionally biased region" description="Polar residues" evidence="1">
    <location>
        <begin position="42"/>
        <end position="54"/>
    </location>
</feature>
<evidence type="ECO:0000256" key="1">
    <source>
        <dbReference type="SAM" id="MobiDB-lite"/>
    </source>
</evidence>
<feature type="chain" id="PRO_5017187893" evidence="2">
    <location>
        <begin position="22"/>
        <end position="215"/>
    </location>
</feature>
<comment type="caution">
    <text evidence="3">The sequence shown here is derived from an EMBL/GenBank/DDBJ whole genome shotgun (WGS) entry which is preliminary data.</text>
</comment>
<feature type="signal peptide" evidence="2">
    <location>
        <begin position="1"/>
        <end position="21"/>
    </location>
</feature>
<reference evidence="3 4" key="1">
    <citation type="journal article" date="2018" name="Cell">
        <title>The Chara Genome: Secondary Complexity and Implications for Plant Terrestrialization.</title>
        <authorList>
            <person name="Nishiyama T."/>
            <person name="Sakayama H."/>
            <person name="Vries J.D."/>
            <person name="Buschmann H."/>
            <person name="Saint-Marcoux D."/>
            <person name="Ullrich K.K."/>
            <person name="Haas F.B."/>
            <person name="Vanderstraeten L."/>
            <person name="Becker D."/>
            <person name="Lang D."/>
            <person name="Vosolsobe S."/>
            <person name="Rombauts S."/>
            <person name="Wilhelmsson P.K.I."/>
            <person name="Janitza P."/>
            <person name="Kern R."/>
            <person name="Heyl A."/>
            <person name="Rumpler F."/>
            <person name="Villalobos L.I.A.C."/>
            <person name="Clay J.M."/>
            <person name="Skokan R."/>
            <person name="Toyoda A."/>
            <person name="Suzuki Y."/>
            <person name="Kagoshima H."/>
            <person name="Schijlen E."/>
            <person name="Tajeshwar N."/>
            <person name="Catarino B."/>
            <person name="Hetherington A.J."/>
            <person name="Saltykova A."/>
            <person name="Bonnot C."/>
            <person name="Breuninger H."/>
            <person name="Symeonidi A."/>
            <person name="Radhakrishnan G.V."/>
            <person name="Van Nieuwerburgh F."/>
            <person name="Deforce D."/>
            <person name="Chang C."/>
            <person name="Karol K.G."/>
            <person name="Hedrich R."/>
            <person name="Ulvskov P."/>
            <person name="Glockner G."/>
            <person name="Delwiche C.F."/>
            <person name="Petrasek J."/>
            <person name="Van de Peer Y."/>
            <person name="Friml J."/>
            <person name="Beilby M."/>
            <person name="Dolan L."/>
            <person name="Kohara Y."/>
            <person name="Sugano S."/>
            <person name="Fujiyama A."/>
            <person name="Delaux P.-M."/>
            <person name="Quint M."/>
            <person name="TheiBen G."/>
            <person name="Hagemann M."/>
            <person name="Harholt J."/>
            <person name="Dunand C."/>
            <person name="Zachgo S."/>
            <person name="Langdale J."/>
            <person name="Maumus F."/>
            <person name="Straeten D.V.D."/>
            <person name="Gould S.B."/>
            <person name="Rensing S.A."/>
        </authorList>
    </citation>
    <scope>NUCLEOTIDE SEQUENCE [LARGE SCALE GENOMIC DNA]</scope>
    <source>
        <strain evidence="3 4">S276</strain>
    </source>
</reference>
<dbReference type="Proteomes" id="UP000265515">
    <property type="component" value="Unassembled WGS sequence"/>
</dbReference>
<dbReference type="Gramene" id="GBG79875">
    <property type="protein sequence ID" value="GBG79875"/>
    <property type="gene ID" value="CBR_g30141"/>
</dbReference>
<sequence length="215" mass="22339">MMTVVTTVIIVLSATAADVLGQLPPANSAAGPAPPPLPPPTMSDSNRSPPATTTGALLGSDLPCYVELLPALCPSKAEATKPCDEMCRDAVQRALACLNVSRSVAADDARSFGDQYFALCQDAADKLPDATGYNFRVPPYPPLPAPGSSNGNDTLAKGSLMGAEDTSAAENPLGSCYRLRHAFSCQLLMLVVIGLVTWSSLTPTDTVRQHPLAGK</sequence>
<keyword evidence="2" id="KW-0732">Signal</keyword>